<dbReference type="InterPro" id="IPR026444">
    <property type="entry name" value="Secre_tail"/>
</dbReference>
<accession>A0A3N0WS05</accession>
<name>A0A3N0WS05_9FLAO</name>
<evidence type="ECO:0000259" key="2">
    <source>
        <dbReference type="Pfam" id="PF18962"/>
    </source>
</evidence>
<dbReference type="Gene3D" id="2.60.40.3620">
    <property type="match status" value="2"/>
</dbReference>
<keyword evidence="1" id="KW-0732">Signal</keyword>
<comment type="caution">
    <text evidence="3">The sequence shown here is derived from an EMBL/GenBank/DDBJ whole genome shotgun (WGS) entry which is preliminary data.</text>
</comment>
<dbReference type="Proteomes" id="UP000270224">
    <property type="component" value="Unassembled WGS sequence"/>
</dbReference>
<dbReference type="Pfam" id="PF18962">
    <property type="entry name" value="Por_Secre_tail"/>
    <property type="match status" value="1"/>
</dbReference>
<organism evidence="3 4">
    <name type="scientific">Kaistella daneshvariae</name>
    <dbReference type="NCBI Taxonomy" id="2487074"/>
    <lineage>
        <taxon>Bacteria</taxon>
        <taxon>Pseudomonadati</taxon>
        <taxon>Bacteroidota</taxon>
        <taxon>Flavobacteriia</taxon>
        <taxon>Flavobacteriales</taxon>
        <taxon>Weeksellaceae</taxon>
        <taxon>Chryseobacterium group</taxon>
        <taxon>Kaistella</taxon>
    </lineage>
</organism>
<dbReference type="AlphaFoldDB" id="A0A3N0WS05"/>
<reference evidence="4" key="1">
    <citation type="submission" date="2018-11" db="EMBL/GenBank/DDBJ databases">
        <title>Proposal to divide the Flavobacteriaceae and reorganize its genera based on Amino Acid Identity values calculated from whole genome sequences.</title>
        <authorList>
            <person name="Nicholson A.C."/>
            <person name="Gulvik C.A."/>
            <person name="Whitney A.M."/>
            <person name="Humrighouse B.W."/>
            <person name="Bell M."/>
            <person name="Holmens B."/>
            <person name="Steigerwalt A."/>
            <person name="Villarma A."/>
            <person name="Sheth M."/>
            <person name="Batra D."/>
            <person name="Pryor J."/>
            <person name="Bernardet J.-F."/>
            <person name="Hugo C."/>
            <person name="Kampfer P."/>
            <person name="Newman J."/>
            <person name="Mcquiston J.R."/>
        </authorList>
    </citation>
    <scope>NUCLEOTIDE SEQUENCE [LARGE SCALE GENOMIC DNA]</scope>
    <source>
        <strain evidence="4">H3056</strain>
    </source>
</reference>
<evidence type="ECO:0000313" key="3">
    <source>
        <dbReference type="EMBL" id="ROI07812.1"/>
    </source>
</evidence>
<sequence>MAQLPSKLYIVGDATPIGWHIEKALALENVSGGVYKYSGPLFAGNYKFANNQDACWCQDFYVKDSGDATKVVKNGADNQWTVSALAQFDVTVNLNTMNIDIQQTSATPSYKDFWMIGDATPAGWSMDDVINQKFSVNPNNSAEYYYQGSFNSGEFKIFMGPFNNFCGSFYMPMSNHQSFTDTSAQVATGCSTDNKWQIPSAGVYTVIVNPNANTVKVVAGLYLSVANSLEKNLTLFPNPSREKVFIQSKNVFNNILAYIYDSAGRNILNVNVNNNQIDISRLKPGNYILKIDDKKEKYTAKIIVK</sequence>
<gene>
    <name evidence="3" type="ORF">EGI11_09035</name>
</gene>
<evidence type="ECO:0000256" key="1">
    <source>
        <dbReference type="ARBA" id="ARBA00022729"/>
    </source>
</evidence>
<dbReference type="GO" id="GO:0019867">
    <property type="term" value="C:outer membrane"/>
    <property type="evidence" value="ECO:0007669"/>
    <property type="project" value="InterPro"/>
</dbReference>
<feature type="domain" description="Secretion system C-terminal sorting" evidence="2">
    <location>
        <begin position="235"/>
        <end position="304"/>
    </location>
</feature>
<dbReference type="EMBL" id="RJUG01000004">
    <property type="protein sequence ID" value="ROI07812.1"/>
    <property type="molecule type" value="Genomic_DNA"/>
</dbReference>
<proteinExistence type="predicted"/>
<dbReference type="NCBIfam" id="TIGR04183">
    <property type="entry name" value="Por_Secre_tail"/>
    <property type="match status" value="1"/>
</dbReference>
<protein>
    <submittedName>
        <fullName evidence="3">SusF/SusE family outer membrane protein</fullName>
    </submittedName>
</protein>
<dbReference type="GO" id="GO:2001070">
    <property type="term" value="F:starch binding"/>
    <property type="evidence" value="ECO:0007669"/>
    <property type="project" value="InterPro"/>
</dbReference>
<evidence type="ECO:0000313" key="4">
    <source>
        <dbReference type="Proteomes" id="UP000270224"/>
    </source>
</evidence>